<dbReference type="Pfam" id="PF13443">
    <property type="entry name" value="HTH_26"/>
    <property type="match status" value="1"/>
</dbReference>
<dbReference type="SUPFAM" id="SSF47413">
    <property type="entry name" value="lambda repressor-like DNA-binding domains"/>
    <property type="match status" value="1"/>
</dbReference>
<sequence length="84" mass="9690">MPPEEEHRIRVHLDEMLEKREITLTDLAKQVNIKLSNLSEFKTGKKRAIRFTALTALCRALDCQPGDLLTYEPEEVPLDMPGRE</sequence>
<dbReference type="AlphaFoldDB" id="A0A1E7KZ63"/>
<feature type="domain" description="HTH cro/C1-type" evidence="1">
    <location>
        <begin position="13"/>
        <end position="68"/>
    </location>
</feature>
<evidence type="ECO:0000313" key="3">
    <source>
        <dbReference type="Proteomes" id="UP000176005"/>
    </source>
</evidence>
<organism evidence="2 3">
    <name type="scientific">Streptomyces nanshensis</name>
    <dbReference type="NCBI Taxonomy" id="518642"/>
    <lineage>
        <taxon>Bacteria</taxon>
        <taxon>Bacillati</taxon>
        <taxon>Actinomycetota</taxon>
        <taxon>Actinomycetes</taxon>
        <taxon>Kitasatosporales</taxon>
        <taxon>Streptomycetaceae</taxon>
        <taxon>Streptomyces</taxon>
    </lineage>
</organism>
<dbReference type="PANTHER" id="PTHR37301:SF1">
    <property type="entry name" value="DNA-BINDING PROTEIN"/>
    <property type="match status" value="1"/>
</dbReference>
<dbReference type="RefSeq" id="WP_070018679.1">
    <property type="nucleotide sequence ID" value="NZ_LJGW01000377.1"/>
</dbReference>
<dbReference type="PROSITE" id="PS50943">
    <property type="entry name" value="HTH_CROC1"/>
    <property type="match status" value="1"/>
</dbReference>
<evidence type="ECO:0000259" key="1">
    <source>
        <dbReference type="PROSITE" id="PS50943"/>
    </source>
</evidence>
<dbReference type="InterPro" id="IPR010982">
    <property type="entry name" value="Lambda_DNA-bd_dom_sf"/>
</dbReference>
<dbReference type="InterPro" id="IPR001387">
    <property type="entry name" value="Cro/C1-type_HTH"/>
</dbReference>
<dbReference type="SMART" id="SM00530">
    <property type="entry name" value="HTH_XRE"/>
    <property type="match status" value="1"/>
</dbReference>
<dbReference type="GO" id="GO:0003677">
    <property type="term" value="F:DNA binding"/>
    <property type="evidence" value="ECO:0007669"/>
    <property type="project" value="InterPro"/>
</dbReference>
<protein>
    <submittedName>
        <fullName evidence="2">Cro/Cl family transcriptional regulator</fullName>
    </submittedName>
</protein>
<dbReference type="Proteomes" id="UP000176005">
    <property type="component" value="Unassembled WGS sequence"/>
</dbReference>
<evidence type="ECO:0000313" key="2">
    <source>
        <dbReference type="EMBL" id="OEV09212.1"/>
    </source>
</evidence>
<dbReference type="EMBL" id="LJGW01000377">
    <property type="protein sequence ID" value="OEV09212.1"/>
    <property type="molecule type" value="Genomic_DNA"/>
</dbReference>
<dbReference type="Gene3D" id="1.10.260.40">
    <property type="entry name" value="lambda repressor-like DNA-binding domains"/>
    <property type="match status" value="1"/>
</dbReference>
<gene>
    <name evidence="2" type="ORF">AN218_22310</name>
</gene>
<name>A0A1E7KZ63_9ACTN</name>
<keyword evidence="3" id="KW-1185">Reference proteome</keyword>
<dbReference type="PANTHER" id="PTHR37301">
    <property type="entry name" value="DNA-BINDING PROTEIN-RELATED"/>
    <property type="match status" value="1"/>
</dbReference>
<accession>A0A1E7KZ63</accession>
<comment type="caution">
    <text evidence="2">The sequence shown here is derived from an EMBL/GenBank/DDBJ whole genome shotgun (WGS) entry which is preliminary data.</text>
</comment>
<proteinExistence type="predicted"/>
<reference evidence="2 3" key="1">
    <citation type="journal article" date="2016" name="Front. Microbiol.">
        <title>Comparative Genomics Analysis of Streptomyces Species Reveals Their Adaptation to the Marine Environment and Their Diversity at the Genomic Level.</title>
        <authorList>
            <person name="Tian X."/>
            <person name="Zhang Z."/>
            <person name="Yang T."/>
            <person name="Chen M."/>
            <person name="Li J."/>
            <person name="Chen F."/>
            <person name="Yang J."/>
            <person name="Li W."/>
            <person name="Zhang B."/>
            <person name="Zhang Z."/>
            <person name="Wu J."/>
            <person name="Zhang C."/>
            <person name="Long L."/>
            <person name="Xiao J."/>
        </authorList>
    </citation>
    <scope>NUCLEOTIDE SEQUENCE [LARGE SCALE GENOMIC DNA]</scope>
    <source>
        <strain evidence="2 3">SCSIO 10429</strain>
    </source>
</reference>